<dbReference type="EMBL" id="KK583258">
    <property type="protein sequence ID" value="KDO23077.1"/>
    <property type="molecule type" value="Genomic_DNA"/>
</dbReference>
<dbReference type="AlphaFoldDB" id="A0A067C8E2"/>
<proteinExistence type="predicted"/>
<dbReference type="Pfam" id="PF13637">
    <property type="entry name" value="Ank_4"/>
    <property type="match status" value="1"/>
</dbReference>
<dbReference type="KEGG" id="spar:SPRG_21066"/>
<gene>
    <name evidence="1" type="ORF">SPRG_21066</name>
</gene>
<keyword evidence="2" id="KW-1185">Reference proteome</keyword>
<feature type="non-terminal residue" evidence="1">
    <location>
        <position position="82"/>
    </location>
</feature>
<dbReference type="VEuPathDB" id="FungiDB:SPRG_21066"/>
<evidence type="ECO:0000313" key="1">
    <source>
        <dbReference type="EMBL" id="KDO23077.1"/>
    </source>
</evidence>
<dbReference type="GeneID" id="24141974"/>
<dbReference type="InterPro" id="IPR036770">
    <property type="entry name" value="Ankyrin_rpt-contain_sf"/>
</dbReference>
<dbReference type="RefSeq" id="XP_012206242.1">
    <property type="nucleotide sequence ID" value="XM_012350852.1"/>
</dbReference>
<accession>A0A067C8E2</accession>
<reference evidence="1 2" key="1">
    <citation type="journal article" date="2013" name="PLoS Genet.">
        <title>Distinctive expansion of potential virulence genes in the genome of the oomycete fish pathogen Saprolegnia parasitica.</title>
        <authorList>
            <person name="Jiang R.H."/>
            <person name="de Bruijn I."/>
            <person name="Haas B.J."/>
            <person name="Belmonte R."/>
            <person name="Lobach L."/>
            <person name="Christie J."/>
            <person name="van den Ackerveken G."/>
            <person name="Bottin A."/>
            <person name="Bulone V."/>
            <person name="Diaz-Moreno S.M."/>
            <person name="Dumas B."/>
            <person name="Fan L."/>
            <person name="Gaulin E."/>
            <person name="Govers F."/>
            <person name="Grenville-Briggs L.J."/>
            <person name="Horner N.R."/>
            <person name="Levin J.Z."/>
            <person name="Mammella M."/>
            <person name="Meijer H.J."/>
            <person name="Morris P."/>
            <person name="Nusbaum C."/>
            <person name="Oome S."/>
            <person name="Phillips A.J."/>
            <person name="van Rooyen D."/>
            <person name="Rzeszutek E."/>
            <person name="Saraiva M."/>
            <person name="Secombes C.J."/>
            <person name="Seidl M.F."/>
            <person name="Snel B."/>
            <person name="Stassen J.H."/>
            <person name="Sykes S."/>
            <person name="Tripathy S."/>
            <person name="van den Berg H."/>
            <person name="Vega-Arreguin J.C."/>
            <person name="Wawra S."/>
            <person name="Young S.K."/>
            <person name="Zeng Q."/>
            <person name="Dieguez-Uribeondo J."/>
            <person name="Russ C."/>
            <person name="Tyler B.M."/>
            <person name="van West P."/>
        </authorList>
    </citation>
    <scope>NUCLEOTIDE SEQUENCE [LARGE SCALE GENOMIC DNA]</scope>
    <source>
        <strain evidence="1 2">CBS 223.65</strain>
    </source>
</reference>
<dbReference type="InterPro" id="IPR002110">
    <property type="entry name" value="Ankyrin_rpt"/>
</dbReference>
<dbReference type="Gene3D" id="1.25.40.20">
    <property type="entry name" value="Ankyrin repeat-containing domain"/>
    <property type="match status" value="1"/>
</dbReference>
<organism evidence="1 2">
    <name type="scientific">Saprolegnia parasitica (strain CBS 223.65)</name>
    <dbReference type="NCBI Taxonomy" id="695850"/>
    <lineage>
        <taxon>Eukaryota</taxon>
        <taxon>Sar</taxon>
        <taxon>Stramenopiles</taxon>
        <taxon>Oomycota</taxon>
        <taxon>Saprolegniomycetes</taxon>
        <taxon>Saprolegniales</taxon>
        <taxon>Saprolegniaceae</taxon>
        <taxon>Saprolegnia</taxon>
    </lineage>
</organism>
<name>A0A067C8E2_SAPPC</name>
<dbReference type="Proteomes" id="UP000030745">
    <property type="component" value="Unassembled WGS sequence"/>
</dbReference>
<protein>
    <submittedName>
        <fullName evidence="1">Uncharacterized protein</fullName>
    </submittedName>
</protein>
<evidence type="ECO:0000313" key="2">
    <source>
        <dbReference type="Proteomes" id="UP000030745"/>
    </source>
</evidence>
<dbReference type="SUPFAM" id="SSF48403">
    <property type="entry name" value="Ankyrin repeat"/>
    <property type="match status" value="1"/>
</dbReference>
<sequence>MTAPEATDQLFEAARFGNVDQVRMLARDRQFRIMVNCTDEKGRNAFMLASMLGQHDVVAFFLDWLVIGNGTYNMNLADNEGK</sequence>